<evidence type="ECO:0000313" key="3">
    <source>
        <dbReference type="Proteomes" id="UP000186878"/>
    </source>
</evidence>
<protein>
    <submittedName>
        <fullName evidence="2">Uncharacterized protein</fullName>
    </submittedName>
</protein>
<feature type="transmembrane region" description="Helical" evidence="1">
    <location>
        <begin position="12"/>
        <end position="35"/>
    </location>
</feature>
<gene>
    <name evidence="2" type="ORF">BTW07_10465</name>
</gene>
<dbReference type="Proteomes" id="UP000186878">
    <property type="component" value="Unassembled WGS sequence"/>
</dbReference>
<sequence length="265" mass="29360">MQDKASNIYEPASITNILARITIVTGGLSIAAFFASMFTHNIYLTEIFINIAALSFSTHSLLWIYSIREKFYFFKKFKILYITFHATIVGIAIIAARIDLSSKLGLPADDFPSTLAITSIACYILTAMAITTLIILSAYILAMLVMTAKAILPLTPLALFFPTKSIKQSQKSIFLTSIRALGALALLSLSFAAFQASSEYYETLSRSWVKKIAYYLDYSDNYRYPGLSGIKSIVHNGGIVSVAKVKEDGIIDIQTIEISNRDIKR</sequence>
<proteinExistence type="predicted"/>
<feature type="transmembrane region" description="Helical" evidence="1">
    <location>
        <begin position="47"/>
        <end position="67"/>
    </location>
</feature>
<keyword evidence="3" id="KW-1185">Reference proteome</keyword>
<feature type="transmembrane region" description="Helical" evidence="1">
    <location>
        <begin position="173"/>
        <end position="194"/>
    </location>
</feature>
<keyword evidence="1" id="KW-1133">Transmembrane helix</keyword>
<keyword evidence="1" id="KW-0472">Membrane</keyword>
<evidence type="ECO:0000313" key="2">
    <source>
        <dbReference type="EMBL" id="OLO04294.1"/>
    </source>
</evidence>
<feature type="transmembrane region" description="Helical" evidence="1">
    <location>
        <begin position="116"/>
        <end position="142"/>
    </location>
</feature>
<organism evidence="2 3">
    <name type="scientific">Salinicola socius</name>
    <dbReference type="NCBI Taxonomy" id="404433"/>
    <lineage>
        <taxon>Bacteria</taxon>
        <taxon>Pseudomonadati</taxon>
        <taxon>Pseudomonadota</taxon>
        <taxon>Gammaproteobacteria</taxon>
        <taxon>Oceanospirillales</taxon>
        <taxon>Halomonadaceae</taxon>
        <taxon>Salinicola</taxon>
    </lineage>
</organism>
<evidence type="ECO:0000256" key="1">
    <source>
        <dbReference type="SAM" id="Phobius"/>
    </source>
</evidence>
<accession>A0A1Q8SS92</accession>
<keyword evidence="1" id="KW-0812">Transmembrane</keyword>
<comment type="caution">
    <text evidence="2">The sequence shown here is derived from an EMBL/GenBank/DDBJ whole genome shotgun (WGS) entry which is preliminary data.</text>
</comment>
<dbReference type="RefSeq" id="WP_075570115.1">
    <property type="nucleotide sequence ID" value="NZ_MSDO01000012.1"/>
</dbReference>
<name>A0A1Q8SS92_9GAMM</name>
<dbReference type="AlphaFoldDB" id="A0A1Q8SS92"/>
<dbReference type="EMBL" id="MSDO01000012">
    <property type="protein sequence ID" value="OLO04294.1"/>
    <property type="molecule type" value="Genomic_DNA"/>
</dbReference>
<feature type="transmembrane region" description="Helical" evidence="1">
    <location>
        <begin position="79"/>
        <end position="96"/>
    </location>
</feature>
<reference evidence="2 3" key="1">
    <citation type="submission" date="2016-12" db="EMBL/GenBank/DDBJ databases">
        <title>Draft genome sequences of strains Salinicola socius SMB35, Salinicola sp. MH3R3-1 and Chromohalobacter sp. SMB17 from the Verkhnekamsk potash mining region of Russia.</title>
        <authorList>
            <person name="Mavrodi D.V."/>
            <person name="Olsson B.E."/>
            <person name="Korsakova E.S."/>
            <person name="Pyankova A."/>
            <person name="Mavrodi O.V."/>
            <person name="Plotnikova E.G."/>
        </authorList>
    </citation>
    <scope>NUCLEOTIDE SEQUENCE [LARGE SCALE GENOMIC DNA]</scope>
    <source>
        <strain evidence="2 3">SMB35</strain>
    </source>
</reference>